<accession>A0A0G4HNL6</accession>
<sequence length="96" mass="10857">MVKGKKAASPAKKTKVKKDPNAPKKPRSAYILFTADKRAEITKKNPAMAKEVTKIAKMCGEAWGKLGEKDKKKYQDLAEKDKGRYEKEMKSYKPPK</sequence>
<name>A0A0G4HNL6_9ALVE</name>
<dbReference type="InterPro" id="IPR050342">
    <property type="entry name" value="HMGB"/>
</dbReference>
<dbReference type="InterPro" id="IPR009071">
    <property type="entry name" value="HMG_box_dom"/>
</dbReference>
<dbReference type="Gene3D" id="1.10.30.10">
    <property type="entry name" value="High mobility group box domain"/>
    <property type="match status" value="1"/>
</dbReference>
<dbReference type="SUPFAM" id="SSF47095">
    <property type="entry name" value="HMG-box"/>
    <property type="match status" value="1"/>
</dbReference>
<dbReference type="EMBL" id="CDMZ01003260">
    <property type="protein sequence ID" value="CEM45733.1"/>
    <property type="molecule type" value="Genomic_DNA"/>
</dbReference>
<feature type="DNA-binding region" description="HMG box" evidence="2">
    <location>
        <begin position="23"/>
        <end position="93"/>
    </location>
</feature>
<feature type="region of interest" description="Disordered" evidence="3">
    <location>
        <begin position="1"/>
        <end position="28"/>
    </location>
</feature>
<dbReference type="PANTHER" id="PTHR48112:SF22">
    <property type="entry name" value="MITOCHONDRIAL TRANSCRIPTION FACTOR A, ISOFORM B"/>
    <property type="match status" value="1"/>
</dbReference>
<evidence type="ECO:0000256" key="1">
    <source>
        <dbReference type="ARBA" id="ARBA00023125"/>
    </source>
</evidence>
<protein>
    <recommendedName>
        <fullName evidence="4">HMG box domain-containing protein</fullName>
    </recommendedName>
</protein>
<feature type="compositionally biased region" description="Basic residues" evidence="3">
    <location>
        <begin position="1"/>
        <end position="16"/>
    </location>
</feature>
<evidence type="ECO:0000256" key="3">
    <source>
        <dbReference type="SAM" id="MobiDB-lite"/>
    </source>
</evidence>
<dbReference type="PROSITE" id="PS50118">
    <property type="entry name" value="HMG_BOX_2"/>
    <property type="match status" value="1"/>
</dbReference>
<feature type="domain" description="HMG box" evidence="4">
    <location>
        <begin position="23"/>
        <end position="93"/>
    </location>
</feature>
<dbReference type="VEuPathDB" id="CryptoDB:Cvel_7627"/>
<dbReference type="AlphaFoldDB" id="A0A0G4HNL6"/>
<dbReference type="InterPro" id="IPR036910">
    <property type="entry name" value="HMG_box_dom_sf"/>
</dbReference>
<dbReference type="SMART" id="SM00398">
    <property type="entry name" value="HMG"/>
    <property type="match status" value="1"/>
</dbReference>
<dbReference type="Pfam" id="PF00505">
    <property type="entry name" value="HMG_box"/>
    <property type="match status" value="1"/>
</dbReference>
<evidence type="ECO:0000313" key="5">
    <source>
        <dbReference type="EMBL" id="CEM45733.1"/>
    </source>
</evidence>
<organism evidence="5">
    <name type="scientific">Chromera velia CCMP2878</name>
    <dbReference type="NCBI Taxonomy" id="1169474"/>
    <lineage>
        <taxon>Eukaryota</taxon>
        <taxon>Sar</taxon>
        <taxon>Alveolata</taxon>
        <taxon>Colpodellida</taxon>
        <taxon>Chromeraceae</taxon>
        <taxon>Chromera</taxon>
    </lineage>
</organism>
<dbReference type="GO" id="GO:0005634">
    <property type="term" value="C:nucleus"/>
    <property type="evidence" value="ECO:0007669"/>
    <property type="project" value="UniProtKB-UniRule"/>
</dbReference>
<proteinExistence type="predicted"/>
<keyword evidence="1 2" id="KW-0238">DNA-binding</keyword>
<dbReference type="PANTHER" id="PTHR48112">
    <property type="entry name" value="HIGH MOBILITY GROUP PROTEIN DSP1"/>
    <property type="match status" value="1"/>
</dbReference>
<gene>
    <name evidence="5" type="ORF">Cvel_7627</name>
</gene>
<keyword evidence="2" id="KW-0539">Nucleus</keyword>
<reference evidence="5" key="1">
    <citation type="submission" date="2014-11" db="EMBL/GenBank/DDBJ databases">
        <authorList>
            <person name="Otto D Thomas"/>
            <person name="Naeem Raeece"/>
        </authorList>
    </citation>
    <scope>NUCLEOTIDE SEQUENCE</scope>
</reference>
<evidence type="ECO:0000256" key="2">
    <source>
        <dbReference type="PROSITE-ProRule" id="PRU00267"/>
    </source>
</evidence>
<dbReference type="GO" id="GO:0003677">
    <property type="term" value="F:DNA binding"/>
    <property type="evidence" value="ECO:0007669"/>
    <property type="project" value="UniProtKB-UniRule"/>
</dbReference>
<evidence type="ECO:0000259" key="4">
    <source>
        <dbReference type="PROSITE" id="PS50118"/>
    </source>
</evidence>